<evidence type="ECO:0000256" key="5">
    <source>
        <dbReference type="ARBA" id="ARBA00022723"/>
    </source>
</evidence>
<evidence type="ECO:0000256" key="13">
    <source>
        <dbReference type="SAM" id="Coils"/>
    </source>
</evidence>
<keyword evidence="5" id="KW-0479">Metal-binding</keyword>
<dbReference type="Proteomes" id="UP000008022">
    <property type="component" value="Unassembled WGS sequence"/>
</dbReference>
<dbReference type="CDD" id="cd00143">
    <property type="entry name" value="PP2Cc"/>
    <property type="match status" value="1"/>
</dbReference>
<keyword evidence="6 12" id="KW-0378">Hydrolase</keyword>
<comment type="catalytic activity">
    <reaction evidence="10">
        <text>O-phospho-L-seryl-[protein] + H2O = L-seryl-[protein] + phosphate</text>
        <dbReference type="Rhea" id="RHEA:20629"/>
        <dbReference type="Rhea" id="RHEA-COMP:9863"/>
        <dbReference type="Rhea" id="RHEA-COMP:11604"/>
        <dbReference type="ChEBI" id="CHEBI:15377"/>
        <dbReference type="ChEBI" id="CHEBI:29999"/>
        <dbReference type="ChEBI" id="CHEBI:43474"/>
        <dbReference type="ChEBI" id="CHEBI:83421"/>
        <dbReference type="EC" id="3.1.3.16"/>
    </reaction>
</comment>
<comment type="cofactor">
    <cofactor evidence="1">
        <name>Mn(2+)</name>
        <dbReference type="ChEBI" id="CHEBI:29035"/>
    </cofactor>
</comment>
<evidence type="ECO:0000256" key="10">
    <source>
        <dbReference type="ARBA" id="ARBA00047761"/>
    </source>
</evidence>
<keyword evidence="17" id="KW-1185">Reference proteome</keyword>
<keyword evidence="14" id="KW-0732">Signal</keyword>
<dbReference type="Gene3D" id="3.60.40.10">
    <property type="entry name" value="PPM-type phosphatase domain"/>
    <property type="match status" value="1"/>
</dbReference>
<sequence length="417" mass="43460">MLFLCLCTIVVVLQCYLAAAAGLASRRRKLAVVVMACMLCCSPLPALSSPATGGAAVVGFSSSSRRKAAHVHPAVAVKDHDLSSSSPAACGDEGGGAVVIEEEAHPSMMMSVAAPAMKKKAVAARWRPPRLVVPAVAGADEAMAAAAAVKAAKEKEEEEAMEVEGEGFWVASRRGLRHAMEDGYGVITHKIEGHSQMAFYGVYDGHGGRAAVDFVAGRLGNNVVTAAEKQRLSEKASSPAAADHVAAAIRAAGGACAATALVIDGDLYVANLGDCRAVISRHGAAAALTSDHTPARDDERSRIESSGGYVSCGSNGVWRVQDCLAVTRSFGDGGLKRWVVAEPEVSRTPLAGAGCEFLVIASDGLWNKVSNQEAVDAVAAGHYSVDSCRRLVDMARRRGSRDDVTVMVVDLKRFLNC</sequence>
<protein>
    <recommendedName>
        <fullName evidence="4">protein-serine/threonine phosphatase</fullName>
        <ecNumber evidence="4">3.1.3.16</ecNumber>
    </recommendedName>
</protein>
<dbReference type="InterPro" id="IPR036457">
    <property type="entry name" value="PPM-type-like_dom_sf"/>
</dbReference>
<feature type="signal peptide" evidence="14">
    <location>
        <begin position="1"/>
        <end position="20"/>
    </location>
</feature>
<reference evidence="16" key="2">
    <citation type="submission" date="2015-06" db="UniProtKB">
        <authorList>
            <consortium name="EnsemblPlants"/>
        </authorList>
    </citation>
    <scope>IDENTIFICATION</scope>
</reference>
<dbReference type="SMART" id="SM00332">
    <property type="entry name" value="PP2Cc"/>
    <property type="match status" value="1"/>
</dbReference>
<reference evidence="17" key="1">
    <citation type="submission" date="2013-06" db="EMBL/GenBank/DDBJ databases">
        <authorList>
            <person name="Zhao Q."/>
        </authorList>
    </citation>
    <scope>NUCLEOTIDE SEQUENCE</scope>
    <source>
        <strain evidence="17">cv. W1943</strain>
    </source>
</reference>
<dbReference type="PANTHER" id="PTHR47992">
    <property type="entry name" value="PROTEIN PHOSPHATASE"/>
    <property type="match status" value="1"/>
</dbReference>
<dbReference type="EC" id="3.1.3.16" evidence="4"/>
<evidence type="ECO:0000256" key="1">
    <source>
        <dbReference type="ARBA" id="ARBA00001936"/>
    </source>
</evidence>
<accession>A0A0E0R692</accession>
<evidence type="ECO:0000256" key="11">
    <source>
        <dbReference type="ARBA" id="ARBA00048336"/>
    </source>
</evidence>
<evidence type="ECO:0000256" key="12">
    <source>
        <dbReference type="RuleBase" id="RU003465"/>
    </source>
</evidence>
<dbReference type="FunFam" id="3.60.40.10:FF:000079">
    <property type="entry name" value="Probable protein phosphatase 2C 74"/>
    <property type="match status" value="1"/>
</dbReference>
<dbReference type="GO" id="GO:0046872">
    <property type="term" value="F:metal ion binding"/>
    <property type="evidence" value="ECO:0007669"/>
    <property type="project" value="UniProtKB-KW"/>
</dbReference>
<dbReference type="SUPFAM" id="SSF81606">
    <property type="entry name" value="PP2C-like"/>
    <property type="match status" value="1"/>
</dbReference>
<evidence type="ECO:0000256" key="6">
    <source>
        <dbReference type="ARBA" id="ARBA00022801"/>
    </source>
</evidence>
<comment type="similarity">
    <text evidence="3 12">Belongs to the PP2C family.</text>
</comment>
<organism evidence="16 17">
    <name type="scientific">Oryza rufipogon</name>
    <name type="common">Brownbeard rice</name>
    <name type="synonym">Asian wild rice</name>
    <dbReference type="NCBI Taxonomy" id="4529"/>
    <lineage>
        <taxon>Eukaryota</taxon>
        <taxon>Viridiplantae</taxon>
        <taxon>Streptophyta</taxon>
        <taxon>Embryophyta</taxon>
        <taxon>Tracheophyta</taxon>
        <taxon>Spermatophyta</taxon>
        <taxon>Magnoliopsida</taxon>
        <taxon>Liliopsida</taxon>
        <taxon>Poales</taxon>
        <taxon>Poaceae</taxon>
        <taxon>BOP clade</taxon>
        <taxon>Oryzoideae</taxon>
        <taxon>Oryzeae</taxon>
        <taxon>Oryzinae</taxon>
        <taxon>Oryza</taxon>
    </lineage>
</organism>
<comment type="catalytic activity">
    <reaction evidence="11">
        <text>O-phospho-L-threonyl-[protein] + H2O = L-threonyl-[protein] + phosphate</text>
        <dbReference type="Rhea" id="RHEA:47004"/>
        <dbReference type="Rhea" id="RHEA-COMP:11060"/>
        <dbReference type="Rhea" id="RHEA-COMP:11605"/>
        <dbReference type="ChEBI" id="CHEBI:15377"/>
        <dbReference type="ChEBI" id="CHEBI:30013"/>
        <dbReference type="ChEBI" id="CHEBI:43474"/>
        <dbReference type="ChEBI" id="CHEBI:61977"/>
        <dbReference type="EC" id="3.1.3.16"/>
    </reaction>
</comment>
<dbReference type="InterPro" id="IPR001932">
    <property type="entry name" value="PPM-type_phosphatase-like_dom"/>
</dbReference>
<dbReference type="Pfam" id="PF00481">
    <property type="entry name" value="PP2C"/>
    <property type="match status" value="1"/>
</dbReference>
<dbReference type="InterPro" id="IPR015655">
    <property type="entry name" value="PP2C"/>
</dbReference>
<keyword evidence="8 12" id="KW-0904">Protein phosphatase</keyword>
<evidence type="ECO:0000259" key="15">
    <source>
        <dbReference type="PROSITE" id="PS51746"/>
    </source>
</evidence>
<dbReference type="EnsemblPlants" id="ORUFI11G08230.1">
    <property type="protein sequence ID" value="ORUFI11G08230.1"/>
    <property type="gene ID" value="ORUFI11G08230"/>
</dbReference>
<evidence type="ECO:0000256" key="14">
    <source>
        <dbReference type="SAM" id="SignalP"/>
    </source>
</evidence>
<evidence type="ECO:0000256" key="8">
    <source>
        <dbReference type="ARBA" id="ARBA00022912"/>
    </source>
</evidence>
<proteinExistence type="inferred from homology"/>
<dbReference type="GO" id="GO:0004722">
    <property type="term" value="F:protein serine/threonine phosphatase activity"/>
    <property type="evidence" value="ECO:0007669"/>
    <property type="project" value="UniProtKB-EC"/>
</dbReference>
<name>A0A0E0R692_ORYRU</name>
<feature type="coiled-coil region" evidence="13">
    <location>
        <begin position="139"/>
        <end position="166"/>
    </location>
</feature>
<dbReference type="PROSITE" id="PS01032">
    <property type="entry name" value="PPM_1"/>
    <property type="match status" value="1"/>
</dbReference>
<keyword evidence="7" id="KW-0460">Magnesium</keyword>
<dbReference type="Gramene" id="ORUFI11G08230.1">
    <property type="protein sequence ID" value="ORUFI11G08230.1"/>
    <property type="gene ID" value="ORUFI11G08230"/>
</dbReference>
<comment type="cofactor">
    <cofactor evidence="2">
        <name>Mg(2+)</name>
        <dbReference type="ChEBI" id="CHEBI:18420"/>
    </cofactor>
</comment>
<evidence type="ECO:0000313" key="16">
    <source>
        <dbReference type="EnsemblPlants" id="ORUFI11G08230.1"/>
    </source>
</evidence>
<feature type="chain" id="PRO_5002372196" description="protein-serine/threonine phosphatase" evidence="14">
    <location>
        <begin position="21"/>
        <end position="417"/>
    </location>
</feature>
<evidence type="ECO:0000256" key="2">
    <source>
        <dbReference type="ARBA" id="ARBA00001946"/>
    </source>
</evidence>
<dbReference type="HOGENOM" id="CLU_013173_5_0_1"/>
<evidence type="ECO:0000256" key="9">
    <source>
        <dbReference type="ARBA" id="ARBA00023211"/>
    </source>
</evidence>
<dbReference type="InterPro" id="IPR000222">
    <property type="entry name" value="PP2C_BS"/>
</dbReference>
<keyword evidence="13" id="KW-0175">Coiled coil</keyword>
<evidence type="ECO:0000256" key="4">
    <source>
        <dbReference type="ARBA" id="ARBA00013081"/>
    </source>
</evidence>
<keyword evidence="9" id="KW-0464">Manganese</keyword>
<dbReference type="eggNOG" id="KOG0698">
    <property type="taxonomic scope" value="Eukaryota"/>
</dbReference>
<evidence type="ECO:0000256" key="3">
    <source>
        <dbReference type="ARBA" id="ARBA00006702"/>
    </source>
</evidence>
<dbReference type="OMA" id="TKTKAAW"/>
<dbReference type="STRING" id="4529.A0A0E0R692"/>
<dbReference type="AlphaFoldDB" id="A0A0E0R692"/>
<feature type="domain" description="PPM-type phosphatase" evidence="15">
    <location>
        <begin position="167"/>
        <end position="411"/>
    </location>
</feature>
<dbReference type="PROSITE" id="PS51746">
    <property type="entry name" value="PPM_2"/>
    <property type="match status" value="1"/>
</dbReference>
<evidence type="ECO:0000256" key="7">
    <source>
        <dbReference type="ARBA" id="ARBA00022842"/>
    </source>
</evidence>
<evidence type="ECO:0000313" key="17">
    <source>
        <dbReference type="Proteomes" id="UP000008022"/>
    </source>
</evidence>